<feature type="compositionally biased region" description="Polar residues" evidence="1">
    <location>
        <begin position="101"/>
        <end position="112"/>
    </location>
</feature>
<proteinExistence type="predicted"/>
<keyword evidence="4" id="KW-1185">Reference proteome</keyword>
<reference evidence="3" key="2">
    <citation type="submission" date="2023-06" db="EMBL/GenBank/DDBJ databases">
        <authorList>
            <consortium name="Lawrence Berkeley National Laboratory"/>
            <person name="Haridas S."/>
            <person name="Hensen N."/>
            <person name="Bonometti L."/>
            <person name="Westerberg I."/>
            <person name="Brannstrom I.O."/>
            <person name="Guillou S."/>
            <person name="Cros-Aarteil S."/>
            <person name="Calhoun S."/>
            <person name="Kuo A."/>
            <person name="Mondo S."/>
            <person name="Pangilinan J."/>
            <person name="Riley R."/>
            <person name="Labutti K."/>
            <person name="Andreopoulos B."/>
            <person name="Lipzen A."/>
            <person name="Chen C."/>
            <person name="Yanf M."/>
            <person name="Daum C."/>
            <person name="Ng V."/>
            <person name="Clum A."/>
            <person name="Steindorff A."/>
            <person name="Ohm R."/>
            <person name="Martin F."/>
            <person name="Silar P."/>
            <person name="Natvig D."/>
            <person name="Lalanne C."/>
            <person name="Gautier V."/>
            <person name="Ament-Velasquez S.L."/>
            <person name="Kruys A."/>
            <person name="Hutchinson M.I."/>
            <person name="Powell A.J."/>
            <person name="Barry K."/>
            <person name="Miller A.N."/>
            <person name="Grigoriev I.V."/>
            <person name="Debuchy R."/>
            <person name="Gladieux P."/>
            <person name="Thoren M.H."/>
            <person name="Johannesson H."/>
        </authorList>
    </citation>
    <scope>NUCLEOTIDE SEQUENCE</scope>
    <source>
        <strain evidence="3">CBS 955.72</strain>
    </source>
</reference>
<dbReference type="InterPro" id="IPR001810">
    <property type="entry name" value="F-box_dom"/>
</dbReference>
<feature type="compositionally biased region" description="Polar residues" evidence="1">
    <location>
        <begin position="310"/>
        <end position="327"/>
    </location>
</feature>
<dbReference type="Pfam" id="PF00646">
    <property type="entry name" value="F-box"/>
    <property type="match status" value="1"/>
</dbReference>
<dbReference type="InterPro" id="IPR036047">
    <property type="entry name" value="F-box-like_dom_sf"/>
</dbReference>
<name>A0AAJ0H6K8_9PEZI</name>
<dbReference type="AlphaFoldDB" id="A0AAJ0H6K8"/>
<comment type="caution">
    <text evidence="3">The sequence shown here is derived from an EMBL/GenBank/DDBJ whole genome shotgun (WGS) entry which is preliminary data.</text>
</comment>
<feature type="region of interest" description="Disordered" evidence="1">
    <location>
        <begin position="48"/>
        <end position="122"/>
    </location>
</feature>
<dbReference type="EMBL" id="JAUIQD010000008">
    <property type="protein sequence ID" value="KAK3341297.1"/>
    <property type="molecule type" value="Genomic_DNA"/>
</dbReference>
<evidence type="ECO:0000259" key="2">
    <source>
        <dbReference type="PROSITE" id="PS50181"/>
    </source>
</evidence>
<evidence type="ECO:0000256" key="1">
    <source>
        <dbReference type="SAM" id="MobiDB-lite"/>
    </source>
</evidence>
<protein>
    <recommendedName>
        <fullName evidence="2">F-box domain-containing protein</fullName>
    </recommendedName>
</protein>
<evidence type="ECO:0000313" key="3">
    <source>
        <dbReference type="EMBL" id="KAK3341297.1"/>
    </source>
</evidence>
<reference evidence="3" key="1">
    <citation type="journal article" date="2023" name="Mol. Phylogenet. Evol.">
        <title>Genome-scale phylogeny and comparative genomics of the fungal order Sordariales.</title>
        <authorList>
            <person name="Hensen N."/>
            <person name="Bonometti L."/>
            <person name="Westerberg I."/>
            <person name="Brannstrom I.O."/>
            <person name="Guillou S."/>
            <person name="Cros-Aarteil S."/>
            <person name="Calhoun S."/>
            <person name="Haridas S."/>
            <person name="Kuo A."/>
            <person name="Mondo S."/>
            <person name="Pangilinan J."/>
            <person name="Riley R."/>
            <person name="LaButti K."/>
            <person name="Andreopoulos B."/>
            <person name="Lipzen A."/>
            <person name="Chen C."/>
            <person name="Yan M."/>
            <person name="Daum C."/>
            <person name="Ng V."/>
            <person name="Clum A."/>
            <person name="Steindorff A."/>
            <person name="Ohm R.A."/>
            <person name="Martin F."/>
            <person name="Silar P."/>
            <person name="Natvig D.O."/>
            <person name="Lalanne C."/>
            <person name="Gautier V."/>
            <person name="Ament-Velasquez S.L."/>
            <person name="Kruys A."/>
            <person name="Hutchinson M.I."/>
            <person name="Powell A.J."/>
            <person name="Barry K."/>
            <person name="Miller A.N."/>
            <person name="Grigoriev I.V."/>
            <person name="Debuchy R."/>
            <person name="Gladieux P."/>
            <person name="Hiltunen Thoren M."/>
            <person name="Johannesson H."/>
        </authorList>
    </citation>
    <scope>NUCLEOTIDE SEQUENCE</scope>
    <source>
        <strain evidence="3">CBS 955.72</strain>
    </source>
</reference>
<feature type="region of interest" description="Disordered" evidence="1">
    <location>
        <begin position="304"/>
        <end position="327"/>
    </location>
</feature>
<dbReference type="SUPFAM" id="SSF81383">
    <property type="entry name" value="F-box domain"/>
    <property type="match status" value="1"/>
</dbReference>
<feature type="compositionally biased region" description="Low complexity" evidence="1">
    <location>
        <begin position="57"/>
        <end position="83"/>
    </location>
</feature>
<evidence type="ECO:0000313" key="4">
    <source>
        <dbReference type="Proteomes" id="UP001275084"/>
    </source>
</evidence>
<dbReference type="Proteomes" id="UP001275084">
    <property type="component" value="Unassembled WGS sequence"/>
</dbReference>
<gene>
    <name evidence="3" type="ORF">B0T25DRAFT_337151</name>
</gene>
<organism evidence="3 4">
    <name type="scientific">Lasiosphaeria hispida</name>
    <dbReference type="NCBI Taxonomy" id="260671"/>
    <lineage>
        <taxon>Eukaryota</taxon>
        <taxon>Fungi</taxon>
        <taxon>Dikarya</taxon>
        <taxon>Ascomycota</taxon>
        <taxon>Pezizomycotina</taxon>
        <taxon>Sordariomycetes</taxon>
        <taxon>Sordariomycetidae</taxon>
        <taxon>Sordariales</taxon>
        <taxon>Lasiosphaeriaceae</taxon>
        <taxon>Lasiosphaeria</taxon>
    </lineage>
</organism>
<sequence length="438" mass="48693">MTEVTSYPNPHCLGGLPHRPLAPAPAPRTHFYSPGVVSGTSFLPSANNSYSAPPRPSLGARSMSVSSSSSSASSNTANSRTLSPASVGTAAMSRNHHQQPSHRSSYVSQAQPSPHYHNPSQYPPAQVAPHYSLYAQVPASRAYTQPQFSFQMGSIPQQPLSIPFQIYPPAFHPYGSPYYASADAMPSYQQQASIIQMHQQYRPSRPSVFGDLPTEIICAITDCLDYLDVLRLMAVNRRTRAQVDMDRVPEEKKIAAVLQAEQCYQRYFPRKPGVSTNSFGCYHCFSIKPPSEFELFRYNASEEVEDSDTDTSMPRQRPASLSTSNPHYNPSIARTSIAASTRGVGSSPPSQNSPRIKELWNVRRFCIQCGIKKRYYKPGDLIELRSAKLGKDGKESKTIKEAVWVCNCWKLNKRPAVIKCLDCELFTPFSAQQSRRRS</sequence>
<dbReference type="PROSITE" id="PS50181">
    <property type="entry name" value="FBOX"/>
    <property type="match status" value="1"/>
</dbReference>
<feature type="domain" description="F-box" evidence="2">
    <location>
        <begin position="206"/>
        <end position="252"/>
    </location>
</feature>
<accession>A0AAJ0H6K8</accession>